<dbReference type="PANTHER" id="PTHR11207">
    <property type="entry name" value="RIBONUCLEASE III"/>
    <property type="match status" value="1"/>
</dbReference>
<dbReference type="EMBL" id="PQAP01000172">
    <property type="protein sequence ID" value="PWB69376.1"/>
    <property type="molecule type" value="Genomic_DNA"/>
</dbReference>
<comment type="catalytic activity">
    <reaction evidence="1 15">
        <text>Endonucleolytic cleavage to 5'-phosphomonoester.</text>
        <dbReference type="EC" id="3.1.26.3"/>
    </reaction>
</comment>
<dbReference type="GO" id="GO:0006364">
    <property type="term" value="P:rRNA processing"/>
    <property type="evidence" value="ECO:0007669"/>
    <property type="project" value="UniProtKB-UniRule"/>
</dbReference>
<evidence type="ECO:0000256" key="9">
    <source>
        <dbReference type="ARBA" id="ARBA00022722"/>
    </source>
</evidence>
<dbReference type="Gene3D" id="1.10.1520.10">
    <property type="entry name" value="Ribonuclease III domain"/>
    <property type="match status" value="1"/>
</dbReference>
<accession>A0A855X4A7</accession>
<keyword evidence="5 15" id="KW-0963">Cytoplasm</keyword>
<name>A0A855X4A7_9BACT</name>
<evidence type="ECO:0000313" key="18">
    <source>
        <dbReference type="EMBL" id="PWB69376.1"/>
    </source>
</evidence>
<reference evidence="18 19" key="1">
    <citation type="journal article" date="2018" name="ISME J.">
        <title>A methanotrophic archaeon couples anaerobic oxidation of methane to Fe(III) reduction.</title>
        <authorList>
            <person name="Cai C."/>
            <person name="Leu A.O."/>
            <person name="Xie G.J."/>
            <person name="Guo J."/>
            <person name="Feng Y."/>
            <person name="Zhao J.X."/>
            <person name="Tyson G.W."/>
            <person name="Yuan Z."/>
            <person name="Hu S."/>
        </authorList>
    </citation>
    <scope>NUCLEOTIDE SEQUENCE [LARGE SCALE GENOMIC DNA]</scope>
    <source>
        <strain evidence="18">FeB_12</strain>
    </source>
</reference>
<proteinExistence type="inferred from homology"/>
<dbReference type="PROSITE" id="PS00517">
    <property type="entry name" value="RNASE_3_1"/>
    <property type="match status" value="1"/>
</dbReference>
<dbReference type="GO" id="GO:0046872">
    <property type="term" value="F:metal ion binding"/>
    <property type="evidence" value="ECO:0007669"/>
    <property type="project" value="UniProtKB-KW"/>
</dbReference>
<evidence type="ECO:0000256" key="10">
    <source>
        <dbReference type="ARBA" id="ARBA00022723"/>
    </source>
</evidence>
<keyword evidence="13 15" id="KW-0460">Magnesium</keyword>
<evidence type="ECO:0000256" key="12">
    <source>
        <dbReference type="ARBA" id="ARBA00022801"/>
    </source>
</evidence>
<dbReference type="SUPFAM" id="SSF69065">
    <property type="entry name" value="RNase III domain-like"/>
    <property type="match status" value="1"/>
</dbReference>
<keyword evidence="15" id="KW-0699">rRNA-binding</keyword>
<dbReference type="GO" id="GO:0006397">
    <property type="term" value="P:mRNA processing"/>
    <property type="evidence" value="ECO:0007669"/>
    <property type="project" value="UniProtKB-UniRule"/>
</dbReference>
<dbReference type="CDD" id="cd00593">
    <property type="entry name" value="RIBOc"/>
    <property type="match status" value="1"/>
</dbReference>
<keyword evidence="9 15" id="KW-0540">Nuclease</keyword>
<evidence type="ECO:0000313" key="19">
    <source>
        <dbReference type="Proteomes" id="UP000250918"/>
    </source>
</evidence>
<comment type="subcellular location">
    <subcellularLocation>
        <location evidence="2 15">Cytoplasm</location>
    </subcellularLocation>
</comment>
<dbReference type="Gene3D" id="3.30.160.20">
    <property type="match status" value="1"/>
</dbReference>
<feature type="domain" description="DRBM" evidence="16">
    <location>
        <begin position="178"/>
        <end position="247"/>
    </location>
</feature>
<evidence type="ECO:0000256" key="1">
    <source>
        <dbReference type="ARBA" id="ARBA00000109"/>
    </source>
</evidence>
<feature type="active site" evidence="15">
    <location>
        <position position="140"/>
    </location>
</feature>
<feature type="domain" description="RNase III" evidence="17">
    <location>
        <begin position="23"/>
        <end position="151"/>
    </location>
</feature>
<dbReference type="NCBIfam" id="TIGR02191">
    <property type="entry name" value="RNaseIII"/>
    <property type="match status" value="1"/>
</dbReference>
<keyword evidence="10 15" id="KW-0479">Metal-binding</keyword>
<dbReference type="Proteomes" id="UP000250918">
    <property type="component" value="Unassembled WGS sequence"/>
</dbReference>
<dbReference type="InterPro" id="IPR000999">
    <property type="entry name" value="RNase_III_dom"/>
</dbReference>
<feature type="active site" evidence="15">
    <location>
        <position position="68"/>
    </location>
</feature>
<dbReference type="FunFam" id="1.10.1520.10:FF:000001">
    <property type="entry name" value="Ribonuclease 3"/>
    <property type="match status" value="1"/>
</dbReference>
<organism evidence="18 19">
    <name type="scientific">candidate division GN15 bacterium</name>
    <dbReference type="NCBI Taxonomy" id="2072418"/>
    <lineage>
        <taxon>Bacteria</taxon>
        <taxon>candidate division GN15</taxon>
    </lineage>
</organism>
<dbReference type="GO" id="GO:0003725">
    <property type="term" value="F:double-stranded RNA binding"/>
    <property type="evidence" value="ECO:0007669"/>
    <property type="project" value="TreeGrafter"/>
</dbReference>
<evidence type="ECO:0000256" key="3">
    <source>
        <dbReference type="ARBA" id="ARBA00010183"/>
    </source>
</evidence>
<feature type="binding site" evidence="15">
    <location>
        <position position="64"/>
    </location>
    <ligand>
        <name>Mg(2+)</name>
        <dbReference type="ChEBI" id="CHEBI:18420"/>
    </ligand>
</feature>
<keyword evidence="7 15" id="KW-0507">mRNA processing</keyword>
<dbReference type="PROSITE" id="PS50142">
    <property type="entry name" value="RNASE_3_2"/>
    <property type="match status" value="1"/>
</dbReference>
<keyword evidence="14 15" id="KW-0694">RNA-binding</keyword>
<dbReference type="SMART" id="SM00535">
    <property type="entry name" value="RIBOc"/>
    <property type="match status" value="1"/>
</dbReference>
<dbReference type="GO" id="GO:0005737">
    <property type="term" value="C:cytoplasm"/>
    <property type="evidence" value="ECO:0007669"/>
    <property type="project" value="UniProtKB-SubCell"/>
</dbReference>
<dbReference type="AlphaFoldDB" id="A0A855X4A7"/>
<evidence type="ECO:0000259" key="16">
    <source>
        <dbReference type="PROSITE" id="PS50137"/>
    </source>
</evidence>
<evidence type="ECO:0000256" key="11">
    <source>
        <dbReference type="ARBA" id="ARBA00022759"/>
    </source>
</evidence>
<gene>
    <name evidence="15 18" type="primary">rnc</name>
    <name evidence="18" type="ORF">C3F09_10395</name>
</gene>
<comment type="subunit">
    <text evidence="4 15">Homodimer.</text>
</comment>
<evidence type="ECO:0000256" key="2">
    <source>
        <dbReference type="ARBA" id="ARBA00004496"/>
    </source>
</evidence>
<dbReference type="EC" id="3.1.26.3" evidence="15"/>
<dbReference type="PANTHER" id="PTHR11207:SF0">
    <property type="entry name" value="RIBONUCLEASE 3"/>
    <property type="match status" value="1"/>
</dbReference>
<comment type="similarity">
    <text evidence="3">Belongs to the ribonuclease III family.</text>
</comment>
<feature type="binding site" evidence="15">
    <location>
        <position position="137"/>
    </location>
    <ligand>
        <name>Mg(2+)</name>
        <dbReference type="ChEBI" id="CHEBI:18420"/>
    </ligand>
</feature>
<dbReference type="InterPro" id="IPR036389">
    <property type="entry name" value="RNase_III_sf"/>
</dbReference>
<keyword evidence="12 15" id="KW-0378">Hydrolase</keyword>
<dbReference type="CDD" id="cd10845">
    <property type="entry name" value="DSRM_RNAse_III_family"/>
    <property type="match status" value="1"/>
</dbReference>
<evidence type="ECO:0000256" key="13">
    <source>
        <dbReference type="ARBA" id="ARBA00022842"/>
    </source>
</evidence>
<keyword evidence="8 15" id="KW-0819">tRNA processing</keyword>
<evidence type="ECO:0000259" key="17">
    <source>
        <dbReference type="PROSITE" id="PS50142"/>
    </source>
</evidence>
<dbReference type="FunFam" id="3.30.160.20:FF:000003">
    <property type="entry name" value="Ribonuclease 3"/>
    <property type="match status" value="1"/>
</dbReference>
<dbReference type="PROSITE" id="PS50137">
    <property type="entry name" value="DS_RBD"/>
    <property type="match status" value="1"/>
</dbReference>
<sequence>MSFWQSFKQSLGINARGPLDRDLEDLQDLMGYHFRDDGLLILGLTHRSHARSTGQDQPSNERLEFLGDSVLGLVISDQLYKDHPEELEGNLTKTKAMLVNETTLSTIARELGINAFVRLSPEEERSGGKERASIVSDAFESIIGAVYLDGGLDAARDVVLRLIYTRKGRIVTDSAQRNYKGDLLELMQARGDTIPRYDVIQEEGPDHEKTFHVVVSIGGQKIGEGVGLSKKEAEQKAACRALEQLSIEP</sequence>
<dbReference type="GO" id="GO:0042802">
    <property type="term" value="F:identical protein binding"/>
    <property type="evidence" value="ECO:0007669"/>
    <property type="project" value="UniProtKB-ARBA"/>
</dbReference>
<comment type="cofactor">
    <cofactor evidence="15">
        <name>Mg(2+)</name>
        <dbReference type="ChEBI" id="CHEBI:18420"/>
    </cofactor>
</comment>
<dbReference type="GO" id="GO:0019843">
    <property type="term" value="F:rRNA binding"/>
    <property type="evidence" value="ECO:0007669"/>
    <property type="project" value="UniProtKB-KW"/>
</dbReference>
<dbReference type="InterPro" id="IPR011907">
    <property type="entry name" value="RNase_III"/>
</dbReference>
<evidence type="ECO:0000256" key="7">
    <source>
        <dbReference type="ARBA" id="ARBA00022664"/>
    </source>
</evidence>
<evidence type="ECO:0000256" key="14">
    <source>
        <dbReference type="ARBA" id="ARBA00022884"/>
    </source>
</evidence>
<dbReference type="GO" id="GO:0004525">
    <property type="term" value="F:ribonuclease III activity"/>
    <property type="evidence" value="ECO:0007669"/>
    <property type="project" value="UniProtKB-UniRule"/>
</dbReference>
<dbReference type="SUPFAM" id="SSF54768">
    <property type="entry name" value="dsRNA-binding domain-like"/>
    <property type="match status" value="1"/>
</dbReference>
<feature type="binding site" evidence="15">
    <location>
        <position position="140"/>
    </location>
    <ligand>
        <name>Mg(2+)</name>
        <dbReference type="ChEBI" id="CHEBI:18420"/>
    </ligand>
</feature>
<evidence type="ECO:0000256" key="15">
    <source>
        <dbReference type="HAMAP-Rule" id="MF_00104"/>
    </source>
</evidence>
<keyword evidence="6 15" id="KW-0698">rRNA processing</keyword>
<dbReference type="GO" id="GO:0008033">
    <property type="term" value="P:tRNA processing"/>
    <property type="evidence" value="ECO:0007669"/>
    <property type="project" value="UniProtKB-KW"/>
</dbReference>
<dbReference type="SMART" id="SM00358">
    <property type="entry name" value="DSRM"/>
    <property type="match status" value="1"/>
</dbReference>
<evidence type="ECO:0000256" key="5">
    <source>
        <dbReference type="ARBA" id="ARBA00022490"/>
    </source>
</evidence>
<protein>
    <recommendedName>
        <fullName evidence="15">Ribonuclease 3</fullName>
        <ecNumber evidence="15">3.1.26.3</ecNumber>
    </recommendedName>
    <alternativeName>
        <fullName evidence="15">Ribonuclease III</fullName>
        <shortName evidence="15">RNase III</shortName>
    </alternativeName>
</protein>
<dbReference type="HAMAP" id="MF_00104">
    <property type="entry name" value="RNase_III"/>
    <property type="match status" value="1"/>
</dbReference>
<comment type="function">
    <text evidence="15">Digests double-stranded RNA. Involved in the processing of primary rRNA transcript to yield the immediate precursors to the large and small rRNAs (23S and 16S). Processes some mRNAs, and tRNAs when they are encoded in the rRNA operon. Processes pre-crRNA and tracrRNA of type II CRISPR loci if present in the organism.</text>
</comment>
<dbReference type="InterPro" id="IPR014720">
    <property type="entry name" value="dsRBD_dom"/>
</dbReference>
<dbReference type="Pfam" id="PF00035">
    <property type="entry name" value="dsrm"/>
    <property type="match status" value="1"/>
</dbReference>
<keyword evidence="11 15" id="KW-0255">Endonuclease</keyword>
<evidence type="ECO:0000256" key="4">
    <source>
        <dbReference type="ARBA" id="ARBA00011738"/>
    </source>
</evidence>
<comment type="caution">
    <text evidence="18">The sequence shown here is derived from an EMBL/GenBank/DDBJ whole genome shotgun (WGS) entry which is preliminary data.</text>
</comment>
<dbReference type="GO" id="GO:0010468">
    <property type="term" value="P:regulation of gene expression"/>
    <property type="evidence" value="ECO:0007669"/>
    <property type="project" value="TreeGrafter"/>
</dbReference>
<evidence type="ECO:0000256" key="6">
    <source>
        <dbReference type="ARBA" id="ARBA00022552"/>
    </source>
</evidence>
<dbReference type="Pfam" id="PF14622">
    <property type="entry name" value="Ribonucleas_3_3"/>
    <property type="match status" value="1"/>
</dbReference>
<evidence type="ECO:0000256" key="8">
    <source>
        <dbReference type="ARBA" id="ARBA00022694"/>
    </source>
</evidence>